<dbReference type="Gene3D" id="3.40.50.1820">
    <property type="entry name" value="alpha/beta hydrolase"/>
    <property type="match status" value="1"/>
</dbReference>
<dbReference type="Pfam" id="PF00561">
    <property type="entry name" value="Abhydrolase_1"/>
    <property type="match status" value="1"/>
</dbReference>
<dbReference type="AlphaFoldDB" id="A0A103QMJ7"/>
<evidence type="ECO:0000259" key="2">
    <source>
        <dbReference type="Pfam" id="PF00561"/>
    </source>
</evidence>
<dbReference type="PRINTS" id="PR00111">
    <property type="entry name" value="ABHYDROLASE"/>
</dbReference>
<dbReference type="OrthoDB" id="9780765at2"/>
<protein>
    <recommendedName>
        <fullName evidence="2">AB hydrolase-1 domain-containing protein</fullName>
    </recommendedName>
</protein>
<dbReference type="InterPro" id="IPR050266">
    <property type="entry name" value="AB_hydrolase_sf"/>
</dbReference>
<dbReference type="GO" id="GO:0016020">
    <property type="term" value="C:membrane"/>
    <property type="evidence" value="ECO:0007669"/>
    <property type="project" value="TreeGrafter"/>
</dbReference>
<dbReference type="Proteomes" id="UP000064029">
    <property type="component" value="Unassembled WGS sequence"/>
</dbReference>
<dbReference type="PANTHER" id="PTHR43798:SF31">
    <property type="entry name" value="AB HYDROLASE SUPERFAMILY PROTEIN YCLE"/>
    <property type="match status" value="1"/>
</dbReference>
<dbReference type="RefSeq" id="WP_059761102.1">
    <property type="nucleotide sequence ID" value="NZ_LOXM01000301.1"/>
</dbReference>
<evidence type="ECO:0000313" key="4">
    <source>
        <dbReference type="Proteomes" id="UP000064029"/>
    </source>
</evidence>
<sequence length="264" mass="29120">MPIAYVNGIDLYYESQGKGRPIVLIAGFGMDHRVWQYTADVLSRQYRVIFLDNRGVGQSSCPDHAYTVKMMAEDTIGLIATLGLSSADFVGASFGGCVVQEIAARHPEIARSATILCSPVKASPRLLQFARLRIEMLQADIPSAIVGRFFAVTGLSNDYMTRPGSVEQLVSASPAPVSEIGLKQQLHAMSSFDSRSWVGEIRCPTLLISADEDMLVELADVSFMASMIKRHRLHVFEKTGHNPWFEQPDDFHALLLDFLSSPIN</sequence>
<organism evidence="3 4">
    <name type="scientific">Burkholderia ubonensis</name>
    <dbReference type="NCBI Taxonomy" id="101571"/>
    <lineage>
        <taxon>Bacteria</taxon>
        <taxon>Pseudomonadati</taxon>
        <taxon>Pseudomonadota</taxon>
        <taxon>Betaproteobacteria</taxon>
        <taxon>Burkholderiales</taxon>
        <taxon>Burkholderiaceae</taxon>
        <taxon>Burkholderia</taxon>
        <taxon>Burkholderia cepacia complex</taxon>
    </lineage>
</organism>
<proteinExistence type="predicted"/>
<keyword evidence="1" id="KW-0378">Hydrolase</keyword>
<feature type="domain" description="AB hydrolase-1" evidence="2">
    <location>
        <begin position="21"/>
        <end position="246"/>
    </location>
</feature>
<comment type="caution">
    <text evidence="3">The sequence shown here is derived from an EMBL/GenBank/DDBJ whole genome shotgun (WGS) entry which is preliminary data.</text>
</comment>
<dbReference type="SUPFAM" id="SSF53474">
    <property type="entry name" value="alpha/beta-Hydrolases"/>
    <property type="match status" value="1"/>
</dbReference>
<reference evidence="3 4" key="1">
    <citation type="submission" date="2015-11" db="EMBL/GenBank/DDBJ databases">
        <title>Expanding the genomic diversity of Burkholderia species for the development of highly accurate diagnostics.</title>
        <authorList>
            <person name="Sahl J."/>
            <person name="Keim P."/>
            <person name="Wagner D."/>
        </authorList>
    </citation>
    <scope>NUCLEOTIDE SEQUENCE [LARGE SCALE GENOMIC DNA]</scope>
    <source>
        <strain evidence="3 4">MSMB2036</strain>
    </source>
</reference>
<evidence type="ECO:0000313" key="3">
    <source>
        <dbReference type="EMBL" id="KVG52169.1"/>
    </source>
</evidence>
<dbReference type="InterPro" id="IPR000073">
    <property type="entry name" value="AB_hydrolase_1"/>
</dbReference>
<evidence type="ECO:0000256" key="1">
    <source>
        <dbReference type="ARBA" id="ARBA00022801"/>
    </source>
</evidence>
<gene>
    <name evidence="3" type="ORF">WJ33_10900</name>
</gene>
<dbReference type="EMBL" id="LOXM01000301">
    <property type="protein sequence ID" value="KVG52169.1"/>
    <property type="molecule type" value="Genomic_DNA"/>
</dbReference>
<dbReference type="PANTHER" id="PTHR43798">
    <property type="entry name" value="MONOACYLGLYCEROL LIPASE"/>
    <property type="match status" value="1"/>
</dbReference>
<dbReference type="InterPro" id="IPR029058">
    <property type="entry name" value="AB_hydrolase_fold"/>
</dbReference>
<name>A0A103QMJ7_9BURK</name>
<accession>A0A103QMJ7</accession>
<dbReference type="GO" id="GO:0016787">
    <property type="term" value="F:hydrolase activity"/>
    <property type="evidence" value="ECO:0007669"/>
    <property type="project" value="UniProtKB-KW"/>
</dbReference>